<organism evidence="2 3">
    <name type="scientific">Platanthera guangdongensis</name>
    <dbReference type="NCBI Taxonomy" id="2320717"/>
    <lineage>
        <taxon>Eukaryota</taxon>
        <taxon>Viridiplantae</taxon>
        <taxon>Streptophyta</taxon>
        <taxon>Embryophyta</taxon>
        <taxon>Tracheophyta</taxon>
        <taxon>Spermatophyta</taxon>
        <taxon>Magnoliopsida</taxon>
        <taxon>Liliopsida</taxon>
        <taxon>Asparagales</taxon>
        <taxon>Orchidaceae</taxon>
        <taxon>Orchidoideae</taxon>
        <taxon>Orchideae</taxon>
        <taxon>Orchidinae</taxon>
        <taxon>Platanthera</taxon>
    </lineage>
</organism>
<evidence type="ECO:0000313" key="2">
    <source>
        <dbReference type="EMBL" id="KAK8971330.1"/>
    </source>
</evidence>
<accession>A0ABR2N5D6</accession>
<protein>
    <submittedName>
        <fullName evidence="2">Uncharacterized protein</fullName>
    </submittedName>
</protein>
<evidence type="ECO:0000256" key="1">
    <source>
        <dbReference type="SAM" id="Phobius"/>
    </source>
</evidence>
<gene>
    <name evidence="2" type="ORF">KSP40_PGU005150</name>
</gene>
<sequence length="143" mass="16689">MKTTSHLPLNSYYRVHEELLSFHLLLSSSHPIFFQRPQRLPRRLLVAPSRLLRDSRLRRCGIARHSHSFRNYMRFNANVYYFMLINADTLFSTGLYFFVILMQYNIACNLDSLLLALMEKSQTLAMQPWTMRGSQGGNESLAG</sequence>
<keyword evidence="1" id="KW-0812">Transmembrane</keyword>
<dbReference type="Proteomes" id="UP001412067">
    <property type="component" value="Unassembled WGS sequence"/>
</dbReference>
<proteinExistence type="predicted"/>
<keyword evidence="3" id="KW-1185">Reference proteome</keyword>
<feature type="transmembrane region" description="Helical" evidence="1">
    <location>
        <begin position="79"/>
        <end position="102"/>
    </location>
</feature>
<evidence type="ECO:0000313" key="3">
    <source>
        <dbReference type="Proteomes" id="UP001412067"/>
    </source>
</evidence>
<comment type="caution">
    <text evidence="2">The sequence shown here is derived from an EMBL/GenBank/DDBJ whole genome shotgun (WGS) entry which is preliminary data.</text>
</comment>
<dbReference type="EMBL" id="JBBWWR010000001">
    <property type="protein sequence ID" value="KAK8971330.1"/>
    <property type="molecule type" value="Genomic_DNA"/>
</dbReference>
<keyword evidence="1" id="KW-0472">Membrane</keyword>
<name>A0ABR2N5D6_9ASPA</name>
<reference evidence="2 3" key="1">
    <citation type="journal article" date="2022" name="Nat. Plants">
        <title>Genomes of leafy and leafless Platanthera orchids illuminate the evolution of mycoheterotrophy.</title>
        <authorList>
            <person name="Li M.H."/>
            <person name="Liu K.W."/>
            <person name="Li Z."/>
            <person name="Lu H.C."/>
            <person name="Ye Q.L."/>
            <person name="Zhang D."/>
            <person name="Wang J.Y."/>
            <person name="Li Y.F."/>
            <person name="Zhong Z.M."/>
            <person name="Liu X."/>
            <person name="Yu X."/>
            <person name="Liu D.K."/>
            <person name="Tu X.D."/>
            <person name="Liu B."/>
            <person name="Hao Y."/>
            <person name="Liao X.Y."/>
            <person name="Jiang Y.T."/>
            <person name="Sun W.H."/>
            <person name="Chen J."/>
            <person name="Chen Y.Q."/>
            <person name="Ai Y."/>
            <person name="Zhai J.W."/>
            <person name="Wu S.S."/>
            <person name="Zhou Z."/>
            <person name="Hsiao Y.Y."/>
            <person name="Wu W.L."/>
            <person name="Chen Y.Y."/>
            <person name="Lin Y.F."/>
            <person name="Hsu J.L."/>
            <person name="Li C.Y."/>
            <person name="Wang Z.W."/>
            <person name="Zhao X."/>
            <person name="Zhong W.Y."/>
            <person name="Ma X.K."/>
            <person name="Ma L."/>
            <person name="Huang J."/>
            <person name="Chen G.Z."/>
            <person name="Huang M.Z."/>
            <person name="Huang L."/>
            <person name="Peng D.H."/>
            <person name="Luo Y.B."/>
            <person name="Zou S.Q."/>
            <person name="Chen S.P."/>
            <person name="Lan S."/>
            <person name="Tsai W.C."/>
            <person name="Van de Peer Y."/>
            <person name="Liu Z.J."/>
        </authorList>
    </citation>
    <scope>NUCLEOTIDE SEQUENCE [LARGE SCALE GENOMIC DNA]</scope>
    <source>
        <strain evidence="2">Lor288</strain>
    </source>
</reference>
<keyword evidence="1" id="KW-1133">Transmembrane helix</keyword>